<organism evidence="1 2">
    <name type="scientific">Pseudonocardia hierapolitana</name>
    <dbReference type="NCBI Taxonomy" id="1128676"/>
    <lineage>
        <taxon>Bacteria</taxon>
        <taxon>Bacillati</taxon>
        <taxon>Actinomycetota</taxon>
        <taxon>Actinomycetes</taxon>
        <taxon>Pseudonocardiales</taxon>
        <taxon>Pseudonocardiaceae</taxon>
        <taxon>Pseudonocardia</taxon>
    </lineage>
</organism>
<dbReference type="AlphaFoldDB" id="A0A561SWZ4"/>
<reference evidence="1 2" key="1">
    <citation type="submission" date="2019-06" db="EMBL/GenBank/DDBJ databases">
        <title>Sequencing the genomes of 1000 actinobacteria strains.</title>
        <authorList>
            <person name="Klenk H.-P."/>
        </authorList>
    </citation>
    <scope>NUCLEOTIDE SEQUENCE [LARGE SCALE GENOMIC DNA]</scope>
    <source>
        <strain evidence="1 2">DSM 45671</strain>
    </source>
</reference>
<keyword evidence="2" id="KW-1185">Reference proteome</keyword>
<comment type="caution">
    <text evidence="1">The sequence shown here is derived from an EMBL/GenBank/DDBJ whole genome shotgun (WGS) entry which is preliminary data.</text>
</comment>
<dbReference type="Pfam" id="PF04250">
    <property type="entry name" value="DUF429"/>
    <property type="match status" value="1"/>
</dbReference>
<dbReference type="InterPro" id="IPR007362">
    <property type="entry name" value="DUF429"/>
</dbReference>
<gene>
    <name evidence="1" type="ORF">FHX44_115312</name>
</gene>
<accession>A0A561SWZ4</accession>
<dbReference type="Proteomes" id="UP000321261">
    <property type="component" value="Unassembled WGS sequence"/>
</dbReference>
<dbReference type="OrthoDB" id="4870479at2"/>
<dbReference type="RefSeq" id="WP_147258249.1">
    <property type="nucleotide sequence ID" value="NZ_VIWU01000001.1"/>
</dbReference>
<proteinExistence type="predicted"/>
<evidence type="ECO:0000313" key="1">
    <source>
        <dbReference type="EMBL" id="TWF79379.1"/>
    </source>
</evidence>
<evidence type="ECO:0000313" key="2">
    <source>
        <dbReference type="Proteomes" id="UP000321261"/>
    </source>
</evidence>
<dbReference type="EMBL" id="VIWU01000001">
    <property type="protein sequence ID" value="TWF79379.1"/>
    <property type="molecule type" value="Genomic_DNA"/>
</dbReference>
<protein>
    <submittedName>
        <fullName evidence="1">Uncharacterized protein DUF429</fullName>
    </submittedName>
</protein>
<sequence length="242" mass="25817">MRTVGVDLAAQAKHTAVAVLDWDAGTARVVDVEIPADDDAVLKWSARADKVGIDCPLGWPEPFVRFVRSHGALAPEAVPEWRSLAYRRTDEHVRAVTGLTPLSVATDRIGLTAIRAARLQGRLAGCGHDVRRDGGGLIVEVYPAAGLKRWRLPHNRYKGRANHSALGALVDALLRAAPWLELGDHERACRLSDHVFDAVVAALLARAAACGAIVEPESGDRGAAVTEGWIALPSGDLDDLAS</sequence>
<name>A0A561SWZ4_9PSEU</name>